<proteinExistence type="predicted"/>
<dbReference type="InterPro" id="IPR004358">
    <property type="entry name" value="Sig_transdc_His_kin-like_C"/>
</dbReference>
<dbReference type="InterPro" id="IPR003594">
    <property type="entry name" value="HATPase_dom"/>
</dbReference>
<evidence type="ECO:0000256" key="4">
    <source>
        <dbReference type="ARBA" id="ARBA00022679"/>
    </source>
</evidence>
<dbReference type="InterPro" id="IPR035965">
    <property type="entry name" value="PAS-like_dom_sf"/>
</dbReference>
<evidence type="ECO:0000256" key="3">
    <source>
        <dbReference type="ARBA" id="ARBA00022553"/>
    </source>
</evidence>
<dbReference type="InterPro" id="IPR003661">
    <property type="entry name" value="HisK_dim/P_dom"/>
</dbReference>
<dbReference type="SMART" id="SM00091">
    <property type="entry name" value="PAS"/>
    <property type="match status" value="2"/>
</dbReference>
<dbReference type="EC" id="2.7.13.3" evidence="2"/>
<dbReference type="PROSITE" id="PS50109">
    <property type="entry name" value="HIS_KIN"/>
    <property type="match status" value="1"/>
</dbReference>
<feature type="domain" description="Histidine kinase" evidence="9">
    <location>
        <begin position="339"/>
        <end position="554"/>
    </location>
</feature>
<evidence type="ECO:0000256" key="8">
    <source>
        <dbReference type="SAM" id="Coils"/>
    </source>
</evidence>
<feature type="domain" description="PAS" evidence="10">
    <location>
        <begin position="56"/>
        <end position="109"/>
    </location>
</feature>
<dbReference type="InterPro" id="IPR052162">
    <property type="entry name" value="Sensor_kinase/Photoreceptor"/>
</dbReference>
<dbReference type="GO" id="GO:0000155">
    <property type="term" value="F:phosphorelay sensor kinase activity"/>
    <property type="evidence" value="ECO:0007669"/>
    <property type="project" value="InterPro"/>
</dbReference>
<dbReference type="PANTHER" id="PTHR43304">
    <property type="entry name" value="PHYTOCHROME-LIKE PROTEIN CPH1"/>
    <property type="match status" value="1"/>
</dbReference>
<evidence type="ECO:0000256" key="6">
    <source>
        <dbReference type="ARBA" id="ARBA00023012"/>
    </source>
</evidence>
<dbReference type="Pfam" id="PF08447">
    <property type="entry name" value="PAS_3"/>
    <property type="match status" value="1"/>
</dbReference>
<evidence type="ECO:0000256" key="5">
    <source>
        <dbReference type="ARBA" id="ARBA00022777"/>
    </source>
</evidence>
<evidence type="ECO:0000256" key="2">
    <source>
        <dbReference type="ARBA" id="ARBA00012438"/>
    </source>
</evidence>
<dbReference type="InterPro" id="IPR005467">
    <property type="entry name" value="His_kinase_dom"/>
</dbReference>
<dbReference type="Pfam" id="PF13426">
    <property type="entry name" value="PAS_9"/>
    <property type="match status" value="1"/>
</dbReference>
<dbReference type="CDD" id="cd00130">
    <property type="entry name" value="PAS"/>
    <property type="match status" value="2"/>
</dbReference>
<keyword evidence="8" id="KW-0175">Coiled coil</keyword>
<keyword evidence="13" id="KW-1185">Reference proteome</keyword>
<dbReference type="FunFam" id="3.30.565.10:FF:000006">
    <property type="entry name" value="Sensor histidine kinase WalK"/>
    <property type="match status" value="1"/>
</dbReference>
<dbReference type="Gene3D" id="3.30.450.20">
    <property type="entry name" value="PAS domain"/>
    <property type="match status" value="2"/>
</dbReference>
<dbReference type="InterPro" id="IPR000700">
    <property type="entry name" value="PAS-assoc_C"/>
</dbReference>
<keyword evidence="5 12" id="KW-0418">Kinase</keyword>
<comment type="catalytic activity">
    <reaction evidence="1">
        <text>ATP + protein L-histidine = ADP + protein N-phospho-L-histidine.</text>
        <dbReference type="EC" id="2.7.13.3"/>
    </reaction>
</comment>
<dbReference type="PANTHER" id="PTHR43304:SF1">
    <property type="entry name" value="PAC DOMAIN-CONTAINING PROTEIN"/>
    <property type="match status" value="1"/>
</dbReference>
<dbReference type="SUPFAM" id="SSF55785">
    <property type="entry name" value="PYP-like sensor domain (PAS domain)"/>
    <property type="match status" value="2"/>
</dbReference>
<dbReference type="InterPro" id="IPR036097">
    <property type="entry name" value="HisK_dim/P_sf"/>
</dbReference>
<evidence type="ECO:0000313" key="12">
    <source>
        <dbReference type="EMBL" id="QEC80181.1"/>
    </source>
</evidence>
<accession>A0A5B8W918</accession>
<dbReference type="Pfam" id="PF02518">
    <property type="entry name" value="HATPase_c"/>
    <property type="match status" value="1"/>
</dbReference>
<dbReference type="SMART" id="SM00086">
    <property type="entry name" value="PAC"/>
    <property type="match status" value="2"/>
</dbReference>
<dbReference type="Proteomes" id="UP000321362">
    <property type="component" value="Chromosome"/>
</dbReference>
<dbReference type="NCBIfam" id="TIGR00229">
    <property type="entry name" value="sensory_box"/>
    <property type="match status" value="2"/>
</dbReference>
<keyword evidence="4" id="KW-0808">Transferase</keyword>
<evidence type="ECO:0000259" key="11">
    <source>
        <dbReference type="PROSITE" id="PS50113"/>
    </source>
</evidence>
<dbReference type="Pfam" id="PF00512">
    <property type="entry name" value="HisKA"/>
    <property type="match status" value="1"/>
</dbReference>
<sequence>MNPAKLTYDELLKGFRELQFQLDEANDTIDAIRNGQVDALIVKDDTGHQLYTLKTADQTYRVFIEKMNEGAVTLNTEGIILYSNSRFATMMNMPLERVIGLRFETFIPEISAERFNYMINNGWEEDCKGEILLVDKNGHLTPCLLSCTTLSLDEGLSLSLILTDLTTQKEAEWELKVKNDQLVAAQAETKKLNNELEDTVKERTKDLLISREHFKLLSDNIPQMSWTNLPDGEIDFFNQQWYNYTGLRFTETAGWGWQRVVHPDDLAVTIDKYVHSLKTGAVFEVENRYLRWDGKYRWHLNRAMPLKGDNGEIVFWVGTATDIEDQKQEMERKDEFIGVASHELKTPLTSLKGYIQLISGYNKEHVPPVVKQYIEKAGIAVNKLQRLVNDLLDVSKIHAGRLEYAIEEVHLRDLVATSLENAQHMYPQHEFENQATAPFKITGNAERLEQVVMNFINNAVKYSQLNKKIIIKTEANDSIVRLSVTDFGIGLSAGQIERIFERFYRVEDQKFMASGLGMGLYISTEIINNHNGKIGVESELGKGATFYFELPIIVG</sequence>
<feature type="coiled-coil region" evidence="8">
    <location>
        <begin position="168"/>
        <end position="202"/>
    </location>
</feature>
<protein>
    <recommendedName>
        <fullName evidence="2">histidine kinase</fullName>
        <ecNumber evidence="2">2.7.13.3</ecNumber>
    </recommendedName>
</protein>
<evidence type="ECO:0000313" key="13">
    <source>
        <dbReference type="Proteomes" id="UP000321362"/>
    </source>
</evidence>
<evidence type="ECO:0000259" key="10">
    <source>
        <dbReference type="PROSITE" id="PS50112"/>
    </source>
</evidence>
<dbReference type="FunFam" id="3.30.450.20:FF:000099">
    <property type="entry name" value="Sensory box sensor histidine kinase"/>
    <property type="match status" value="1"/>
</dbReference>
<dbReference type="AlphaFoldDB" id="A0A5B8W918"/>
<feature type="domain" description="PAC" evidence="11">
    <location>
        <begin position="283"/>
        <end position="335"/>
    </location>
</feature>
<reference evidence="12 13" key="1">
    <citation type="journal article" date="2013" name="J. Microbiol.">
        <title>Mucilaginibacter ginsenosidivorax sp. nov., with ginsenoside converting activity isolated from sediment.</title>
        <authorList>
            <person name="Kim J.K."/>
            <person name="Choi T.E."/>
            <person name="Liu Q.M."/>
            <person name="Park H.Y."/>
            <person name="Yi T.H."/>
            <person name="Yoon M.H."/>
            <person name="Kim S.C."/>
            <person name="Im W.T."/>
        </authorList>
    </citation>
    <scope>NUCLEOTIDE SEQUENCE [LARGE SCALE GENOMIC DNA]</scope>
    <source>
        <strain evidence="12 13">KHI28</strain>
    </source>
</reference>
<dbReference type="OrthoDB" id="9813151at2"/>
<dbReference type="RefSeq" id="WP_147060485.1">
    <property type="nucleotide sequence ID" value="NZ_CP042437.1"/>
</dbReference>
<dbReference type="PRINTS" id="PR00344">
    <property type="entry name" value="BCTRLSENSOR"/>
</dbReference>
<dbReference type="KEGG" id="mgk:FSB76_31050"/>
<dbReference type="InterPro" id="IPR001610">
    <property type="entry name" value="PAC"/>
</dbReference>
<gene>
    <name evidence="12" type="ORF">FSB76_31050</name>
</gene>
<dbReference type="CDD" id="cd00075">
    <property type="entry name" value="HATPase"/>
    <property type="match status" value="1"/>
</dbReference>
<dbReference type="CDD" id="cd00082">
    <property type="entry name" value="HisKA"/>
    <property type="match status" value="1"/>
</dbReference>
<dbReference type="FunFam" id="1.10.287.130:FF:000001">
    <property type="entry name" value="Two-component sensor histidine kinase"/>
    <property type="match status" value="1"/>
</dbReference>
<dbReference type="SMART" id="SM00387">
    <property type="entry name" value="HATPase_c"/>
    <property type="match status" value="1"/>
</dbReference>
<dbReference type="Gene3D" id="1.10.287.130">
    <property type="match status" value="1"/>
</dbReference>
<keyword evidence="6" id="KW-0902">Two-component regulatory system</keyword>
<name>A0A5B8W918_9SPHI</name>
<evidence type="ECO:0000259" key="9">
    <source>
        <dbReference type="PROSITE" id="PS50109"/>
    </source>
</evidence>
<dbReference type="SUPFAM" id="SSF55874">
    <property type="entry name" value="ATPase domain of HSP90 chaperone/DNA topoisomerase II/histidine kinase"/>
    <property type="match status" value="1"/>
</dbReference>
<dbReference type="PROSITE" id="PS50113">
    <property type="entry name" value="PAC"/>
    <property type="match status" value="1"/>
</dbReference>
<evidence type="ECO:0000256" key="7">
    <source>
        <dbReference type="ARBA" id="ARBA00023136"/>
    </source>
</evidence>
<organism evidence="12 13">
    <name type="scientific">Mucilaginibacter ginsenosidivorax</name>
    <dbReference type="NCBI Taxonomy" id="862126"/>
    <lineage>
        <taxon>Bacteria</taxon>
        <taxon>Pseudomonadati</taxon>
        <taxon>Bacteroidota</taxon>
        <taxon>Sphingobacteriia</taxon>
        <taxon>Sphingobacteriales</taxon>
        <taxon>Sphingobacteriaceae</taxon>
        <taxon>Mucilaginibacter</taxon>
    </lineage>
</organism>
<evidence type="ECO:0000256" key="1">
    <source>
        <dbReference type="ARBA" id="ARBA00000085"/>
    </source>
</evidence>
<dbReference type="SUPFAM" id="SSF47384">
    <property type="entry name" value="Homodimeric domain of signal transducing histidine kinase"/>
    <property type="match status" value="1"/>
</dbReference>
<dbReference type="Gene3D" id="3.30.565.10">
    <property type="entry name" value="Histidine kinase-like ATPase, C-terminal domain"/>
    <property type="match status" value="1"/>
</dbReference>
<dbReference type="InterPro" id="IPR013655">
    <property type="entry name" value="PAS_fold_3"/>
</dbReference>
<dbReference type="PROSITE" id="PS50112">
    <property type="entry name" value="PAS"/>
    <property type="match status" value="1"/>
</dbReference>
<keyword evidence="7" id="KW-0472">Membrane</keyword>
<keyword evidence="3" id="KW-0597">Phosphoprotein</keyword>
<dbReference type="EMBL" id="CP042437">
    <property type="protein sequence ID" value="QEC80181.1"/>
    <property type="molecule type" value="Genomic_DNA"/>
</dbReference>
<dbReference type="InterPro" id="IPR036890">
    <property type="entry name" value="HATPase_C_sf"/>
</dbReference>
<dbReference type="InterPro" id="IPR000014">
    <property type="entry name" value="PAS"/>
</dbReference>
<dbReference type="SMART" id="SM00388">
    <property type="entry name" value="HisKA"/>
    <property type="match status" value="1"/>
</dbReference>